<dbReference type="Proteomes" id="UP001244297">
    <property type="component" value="Unassembled WGS sequence"/>
</dbReference>
<evidence type="ECO:0000313" key="14">
    <source>
        <dbReference type="EMBL" id="MDN3570728.1"/>
    </source>
</evidence>
<evidence type="ECO:0000256" key="10">
    <source>
        <dbReference type="ARBA" id="ARBA00093448"/>
    </source>
</evidence>
<proteinExistence type="inferred from homology"/>
<keyword evidence="8" id="KW-0482">Metalloprotease</keyword>
<comment type="caution">
    <text evidence="14">The sequence shown here is derived from an EMBL/GenBank/DDBJ whole genome shotgun (WGS) entry which is preliminary data.</text>
</comment>
<evidence type="ECO:0000256" key="11">
    <source>
        <dbReference type="ARBA" id="ARBA00093666"/>
    </source>
</evidence>
<keyword evidence="3" id="KW-0645">Protease</keyword>
<feature type="signal peptide" evidence="13">
    <location>
        <begin position="1"/>
        <end position="24"/>
    </location>
</feature>
<keyword evidence="5 13" id="KW-0732">Signal</keyword>
<evidence type="ECO:0000256" key="4">
    <source>
        <dbReference type="ARBA" id="ARBA00022723"/>
    </source>
</evidence>
<comment type="pathway">
    <text evidence="2">Cell wall biogenesis; cell wall polysaccharide biosynthesis.</text>
</comment>
<reference evidence="15" key="1">
    <citation type="journal article" date="2019" name="Int. J. Syst. Evol. Microbiol.">
        <title>The Global Catalogue of Microorganisms (GCM) 10K type strain sequencing project: providing services to taxonomists for standard genome sequencing and annotation.</title>
        <authorList>
            <consortium name="The Broad Institute Genomics Platform"/>
            <consortium name="The Broad Institute Genome Sequencing Center for Infectious Disease"/>
            <person name="Wu L."/>
            <person name="Ma J."/>
        </authorList>
    </citation>
    <scope>NUCLEOTIDE SEQUENCE [LARGE SCALE GENOMIC DNA]</scope>
    <source>
        <strain evidence="15">CECT 7806</strain>
    </source>
</reference>
<keyword evidence="9" id="KW-0961">Cell wall biogenesis/degradation</keyword>
<evidence type="ECO:0000256" key="8">
    <source>
        <dbReference type="ARBA" id="ARBA00023049"/>
    </source>
</evidence>
<evidence type="ECO:0000256" key="2">
    <source>
        <dbReference type="ARBA" id="ARBA00004776"/>
    </source>
</evidence>
<keyword evidence="6" id="KW-0378">Hydrolase</keyword>
<accession>A0ABT8ALD9</accession>
<dbReference type="CDD" id="cd14844">
    <property type="entry name" value="Zn-DD-carboxypeptidase_like"/>
    <property type="match status" value="1"/>
</dbReference>
<dbReference type="EMBL" id="JAUFPT010000023">
    <property type="protein sequence ID" value="MDN3570728.1"/>
    <property type="molecule type" value="Genomic_DNA"/>
</dbReference>
<dbReference type="SUPFAM" id="SSF55166">
    <property type="entry name" value="Hedgehog/DD-peptidase"/>
    <property type="match status" value="1"/>
</dbReference>
<dbReference type="RefSeq" id="WP_238285618.1">
    <property type="nucleotide sequence ID" value="NZ_BPQS01000003.1"/>
</dbReference>
<dbReference type="PANTHER" id="PTHR37425">
    <property type="match status" value="1"/>
</dbReference>
<evidence type="ECO:0000313" key="15">
    <source>
        <dbReference type="Proteomes" id="UP001244297"/>
    </source>
</evidence>
<evidence type="ECO:0000256" key="6">
    <source>
        <dbReference type="ARBA" id="ARBA00022801"/>
    </source>
</evidence>
<keyword evidence="15" id="KW-1185">Reference proteome</keyword>
<dbReference type="InterPro" id="IPR010275">
    <property type="entry name" value="MepK"/>
</dbReference>
<protein>
    <recommendedName>
        <fullName evidence="11">Murein endopeptidase K</fullName>
    </recommendedName>
</protein>
<organism evidence="14 15">
    <name type="scientific">Methylobacterium longum</name>
    <dbReference type="NCBI Taxonomy" id="767694"/>
    <lineage>
        <taxon>Bacteria</taxon>
        <taxon>Pseudomonadati</taxon>
        <taxon>Pseudomonadota</taxon>
        <taxon>Alphaproteobacteria</taxon>
        <taxon>Hyphomicrobiales</taxon>
        <taxon>Methylobacteriaceae</taxon>
        <taxon>Methylobacterium</taxon>
    </lineage>
</organism>
<evidence type="ECO:0000256" key="9">
    <source>
        <dbReference type="ARBA" id="ARBA00023316"/>
    </source>
</evidence>
<name>A0ABT8ALD9_9HYPH</name>
<dbReference type="Gene3D" id="3.30.1380.10">
    <property type="match status" value="1"/>
</dbReference>
<evidence type="ECO:0000256" key="12">
    <source>
        <dbReference type="SAM" id="MobiDB-lite"/>
    </source>
</evidence>
<evidence type="ECO:0000256" key="3">
    <source>
        <dbReference type="ARBA" id="ARBA00022670"/>
    </source>
</evidence>
<keyword evidence="7" id="KW-0862">Zinc</keyword>
<evidence type="ECO:0000256" key="1">
    <source>
        <dbReference type="ARBA" id="ARBA00001947"/>
    </source>
</evidence>
<evidence type="ECO:0000256" key="13">
    <source>
        <dbReference type="SAM" id="SignalP"/>
    </source>
</evidence>
<feature type="chain" id="PRO_5046351887" description="Murein endopeptidase K" evidence="13">
    <location>
        <begin position="25"/>
        <end position="500"/>
    </location>
</feature>
<gene>
    <name evidence="14" type="ORF">QWZ18_08830</name>
</gene>
<keyword evidence="4" id="KW-0479">Metal-binding</keyword>
<dbReference type="Pfam" id="PF05951">
    <property type="entry name" value="Peptidase_M15_2"/>
    <property type="match status" value="1"/>
</dbReference>
<comment type="cofactor">
    <cofactor evidence="1">
        <name>Zn(2+)</name>
        <dbReference type="ChEBI" id="CHEBI:29105"/>
    </cofactor>
</comment>
<comment type="similarity">
    <text evidence="10">Belongs to the peptidase M15 family.</text>
</comment>
<evidence type="ECO:0000256" key="7">
    <source>
        <dbReference type="ARBA" id="ARBA00022833"/>
    </source>
</evidence>
<dbReference type="InterPro" id="IPR009045">
    <property type="entry name" value="Zn_M74/Hedgehog-like"/>
</dbReference>
<evidence type="ECO:0000256" key="5">
    <source>
        <dbReference type="ARBA" id="ARBA00022729"/>
    </source>
</evidence>
<dbReference type="PANTHER" id="PTHR37425:SF1">
    <property type="entry name" value="OUTER MEMBRANE PROTEIN"/>
    <property type="match status" value="1"/>
</dbReference>
<sequence>MPYLPRAFRHLVLALSGIAVGLIAGTVETEDAVANGDTRSLTILHTHTQESATITFKRDGRYDRAALDQLNWLLRDWRVNEPTKMDPRLFDTVWEAYRQVGSNQAIHIVSAYRSPGTNAMLRRRSKMVAEFSQHMLGKAMDFYLPDVPIDRIREVGLQMQRGGVGWYPHAGTPFIHLDVGSVRMWPRMTHDQLARLFPDGKTVHLASDNRPFPRYEEAKAEILSRGGTVAGITTQMAGGEEEDGPGLFGFLASLFGGGSSAPPPEPAQPAPVAKKSRPAPVVAVASADPQDPVGGRVALAYAAPVTDTVLRGSLLEREQAKGSDLRAADAKALLTAAKPNPAFDEAASVMDAPLPPRRPSDFAAVTAAINMPLPPPRPIQFAALGGGMAVLSGSTETRALAKTILPEPARSRPGAAPDADPKVQLRALFEAVSTGPVAAPASRNAPVRVATTRVRDAAPEAVVAAAPDRVSTRFSTRSPGDDLTAARFTGSATRAVPAGR</sequence>
<feature type="region of interest" description="Disordered" evidence="12">
    <location>
        <begin position="472"/>
        <end position="500"/>
    </location>
</feature>